<dbReference type="SMART" id="SM00382">
    <property type="entry name" value="AAA"/>
    <property type="match status" value="2"/>
</dbReference>
<evidence type="ECO:0000259" key="7">
    <source>
        <dbReference type="PROSITE" id="PS51146"/>
    </source>
</evidence>
<protein>
    <recommendedName>
        <fullName evidence="1">non-specific serine/threonine protein kinase</fullName>
        <ecNumber evidence="1">2.7.11.1</ecNumber>
    </recommendedName>
</protein>
<sequence length="448" mass="50099">MILAGGGLPRGRTTLIYGGPGSGKTIFGLEFLVRGARHYNEPAIMICFGENEAEFYQNYSSFNWDLAQLQIEDKIHVSYLFIDRDDITKSNTYDLGGFFVLVKNAVERLGAKRLLIDSIDPLLTGVLDNPGVRPELYRFFGHLKGLGVTSVFTSERHERVGNMDDVEQYLSDCVILLSRKMNEQTSTRRLRILKYRGSCHATNEHLFFIDRDGFNVFAVKSLCHELPTDHISSGIEMLDNMLDGRGFYRASSILITGSSGTGKTSFAASFVDSACQRGNRCLFLSFNELHCQIARDMHSIGMDLEGHVKSGLLKFYTSRPSLDGPEMTLTVICNTIESFKPAVVVLDSISFFTSRTTSNDVSSLFVSLIDYIREYNITTLCTDHAPDDENCGQTDSGISALMDIWIVLRDLQPDGEVKRTLRIVKSRGMNHARQPVEFTIGNQGIQIN</sequence>
<dbReference type="InterPro" id="IPR010624">
    <property type="entry name" value="KaiC_dom"/>
</dbReference>
<evidence type="ECO:0000256" key="5">
    <source>
        <dbReference type="ARBA" id="ARBA00022777"/>
    </source>
</evidence>
<dbReference type="PANTHER" id="PTHR42926:SF1">
    <property type="entry name" value="CIRCADIAN CLOCK OSCILLATOR PROTEIN KAIC 1"/>
    <property type="match status" value="1"/>
</dbReference>
<evidence type="ECO:0000256" key="6">
    <source>
        <dbReference type="ARBA" id="ARBA00022801"/>
    </source>
</evidence>
<dbReference type="InterPro" id="IPR014774">
    <property type="entry name" value="KaiC-like_dom"/>
</dbReference>
<dbReference type="PIRSF" id="PIRSF039117">
    <property type="entry name" value="KaiC"/>
    <property type="match status" value="1"/>
</dbReference>
<keyword evidence="4" id="KW-0677">Repeat</keyword>
<evidence type="ECO:0000256" key="4">
    <source>
        <dbReference type="ARBA" id="ARBA00022737"/>
    </source>
</evidence>
<dbReference type="NCBIfam" id="NF006799">
    <property type="entry name" value="PRK09302.1"/>
    <property type="match status" value="1"/>
</dbReference>
<keyword evidence="2" id="KW-0597">Phosphoprotein</keyword>
<dbReference type="InterPro" id="IPR030665">
    <property type="entry name" value="KaiC"/>
</dbReference>
<dbReference type="InterPro" id="IPR003593">
    <property type="entry name" value="AAA+_ATPase"/>
</dbReference>
<dbReference type="Proteomes" id="UP001196980">
    <property type="component" value="Unassembled WGS sequence"/>
</dbReference>
<dbReference type="InterPro" id="IPR051347">
    <property type="entry name" value="Circadian_clock_KaiC-rel"/>
</dbReference>
<evidence type="ECO:0000256" key="3">
    <source>
        <dbReference type="ARBA" id="ARBA00022679"/>
    </source>
</evidence>
<dbReference type="PROSITE" id="PS51146">
    <property type="entry name" value="KAIC"/>
    <property type="match status" value="2"/>
</dbReference>
<reference evidence="8 9" key="1">
    <citation type="journal article" date="2020" name="J Geophys Res Biogeosci">
        <title>Magnetotaxis as an Adaptation to Enable Bacterial Shuttling of Microbial Sulfur and Sulfur Cycling Across Aquatic Oxic#Anoxic Interfaces.</title>
        <authorList>
            <person name="Li J."/>
            <person name="Liu P."/>
            <person name="Wang J."/>
            <person name="Roberts A.P."/>
            <person name="Pan Y."/>
        </authorList>
    </citation>
    <scope>NUCLEOTIDE SEQUENCE [LARGE SCALE GENOMIC DNA]</scope>
    <source>
        <strain evidence="8 9">MYR-1_YQ</strain>
    </source>
</reference>
<dbReference type="Pfam" id="PF06745">
    <property type="entry name" value="ATPase"/>
    <property type="match status" value="2"/>
</dbReference>
<keyword evidence="3" id="KW-0808">Transferase</keyword>
<keyword evidence="9" id="KW-1185">Reference proteome</keyword>
<dbReference type="EMBL" id="JABXWD010000055">
    <property type="protein sequence ID" value="MBV6340899.1"/>
    <property type="molecule type" value="Genomic_DNA"/>
</dbReference>
<dbReference type="EC" id="2.7.11.1" evidence="1"/>
<keyword evidence="6" id="KW-0378">Hydrolase</keyword>
<evidence type="ECO:0000256" key="2">
    <source>
        <dbReference type="ARBA" id="ARBA00022553"/>
    </source>
</evidence>
<evidence type="ECO:0000256" key="1">
    <source>
        <dbReference type="ARBA" id="ARBA00012513"/>
    </source>
</evidence>
<evidence type="ECO:0000313" key="8">
    <source>
        <dbReference type="EMBL" id="MBV6340899.1"/>
    </source>
</evidence>
<dbReference type="PANTHER" id="PTHR42926">
    <property type="match status" value="1"/>
</dbReference>
<organism evidence="8 9">
    <name type="scientific">Candidatus Magnetobacterium casense</name>
    <dbReference type="NCBI Taxonomy" id="1455061"/>
    <lineage>
        <taxon>Bacteria</taxon>
        <taxon>Pseudomonadati</taxon>
        <taxon>Nitrospirota</taxon>
        <taxon>Thermodesulfovibrionia</taxon>
        <taxon>Thermodesulfovibrionales</taxon>
        <taxon>Candidatus Magnetobacteriaceae</taxon>
        <taxon>Candidatus Magnetobacterium</taxon>
    </lineage>
</organism>
<dbReference type="RefSeq" id="WP_218251514.1">
    <property type="nucleotide sequence ID" value="NZ_JABXWD010000055.1"/>
</dbReference>
<feature type="domain" description="KaiC" evidence="7">
    <location>
        <begin position="229"/>
        <end position="448"/>
    </location>
</feature>
<comment type="caution">
    <text evidence="8">The sequence shown here is derived from an EMBL/GenBank/DDBJ whole genome shotgun (WGS) entry which is preliminary data.</text>
</comment>
<name>A0ABS6RXZ0_9BACT</name>
<feature type="domain" description="KaiC" evidence="7">
    <location>
        <begin position="1"/>
        <end position="228"/>
    </location>
</feature>
<accession>A0ABS6RXZ0</accession>
<keyword evidence="5" id="KW-0418">Kinase</keyword>
<proteinExistence type="predicted"/>
<evidence type="ECO:0000313" key="9">
    <source>
        <dbReference type="Proteomes" id="UP001196980"/>
    </source>
</evidence>
<gene>
    <name evidence="8" type="primary">kaiC</name>
    <name evidence="8" type="ORF">HWQ67_04815</name>
</gene>